<dbReference type="Gene3D" id="3.40.640.10">
    <property type="entry name" value="Type I PLP-dependent aspartate aminotransferase-like (Major domain)"/>
    <property type="match status" value="1"/>
</dbReference>
<dbReference type="GO" id="GO:0005737">
    <property type="term" value="C:cytoplasm"/>
    <property type="evidence" value="ECO:0007669"/>
    <property type="project" value="TreeGrafter"/>
</dbReference>
<reference evidence="4 5" key="1">
    <citation type="journal article" date="2011" name="BMC Genomics">
        <title>Genome-wide analysis of the role of GlnR in Streptomyces venezuelae provides new insights into global nitrogen regulation in actinomycetes.</title>
        <authorList>
            <person name="Pullan S.T."/>
            <person name="Bibb M.J."/>
            <person name="Merrick M."/>
        </authorList>
    </citation>
    <scope>NUCLEOTIDE SEQUENCE [LARGE SCALE GENOMIC DNA]</scope>
    <source>
        <strain evidence="5">ATCC 10712 / CBS 650.69 / DSM 40230 / JCM 4526 / NBRC 13096 / PD 04745</strain>
    </source>
</reference>
<name>F2RBR4_STRVP</name>
<dbReference type="PANTHER" id="PTHR11808">
    <property type="entry name" value="TRANS-SULFURATION ENZYME FAMILY MEMBER"/>
    <property type="match status" value="1"/>
</dbReference>
<comment type="cofactor">
    <cofactor evidence="1 3">
        <name>pyridoxal 5'-phosphate</name>
        <dbReference type="ChEBI" id="CHEBI:597326"/>
    </cofactor>
</comment>
<accession>F2RBR4</accession>
<keyword evidence="5" id="KW-1185">Reference proteome</keyword>
<dbReference type="InterPro" id="IPR000277">
    <property type="entry name" value="Cys/Met-Metab_PyrdxlP-dep_enz"/>
</dbReference>
<dbReference type="InterPro" id="IPR015421">
    <property type="entry name" value="PyrdxlP-dep_Trfase_major"/>
</dbReference>
<gene>
    <name evidence="4" type="ordered locus">SVEN_3489</name>
</gene>
<dbReference type="Gene3D" id="3.90.1150.10">
    <property type="entry name" value="Aspartate Aminotransferase, domain 1"/>
    <property type="match status" value="1"/>
</dbReference>
<dbReference type="PATRIC" id="fig|953739.5.peg.5712"/>
<dbReference type="InterPro" id="IPR015422">
    <property type="entry name" value="PyrdxlP-dep_Trfase_small"/>
</dbReference>
<dbReference type="GO" id="GO:0019346">
    <property type="term" value="P:transsulfuration"/>
    <property type="evidence" value="ECO:0007669"/>
    <property type="project" value="InterPro"/>
</dbReference>
<dbReference type="OrthoDB" id="4304260at2"/>
<dbReference type="GO" id="GO:0030170">
    <property type="term" value="F:pyridoxal phosphate binding"/>
    <property type="evidence" value="ECO:0007669"/>
    <property type="project" value="InterPro"/>
</dbReference>
<evidence type="ECO:0000256" key="3">
    <source>
        <dbReference type="RuleBase" id="RU362118"/>
    </source>
</evidence>
<evidence type="ECO:0000313" key="4">
    <source>
        <dbReference type="EMBL" id="CCA56775.1"/>
    </source>
</evidence>
<dbReference type="eggNOG" id="COG0626">
    <property type="taxonomic scope" value="Bacteria"/>
</dbReference>
<protein>
    <recommendedName>
        <fullName evidence="6">Cystathionine gamma-synthase</fullName>
    </recommendedName>
</protein>
<dbReference type="HOGENOM" id="CLU_018986_2_0_11"/>
<organism evidence="4 5">
    <name type="scientific">Streptomyces venezuelae (strain ATCC 10712 / CBS 650.69 / DSM 40230 / JCM 4526 / NBRC 13096 / PD 04745)</name>
    <dbReference type="NCBI Taxonomy" id="953739"/>
    <lineage>
        <taxon>Bacteria</taxon>
        <taxon>Bacillati</taxon>
        <taxon>Actinomycetota</taxon>
        <taxon>Actinomycetes</taxon>
        <taxon>Kitasatosporales</taxon>
        <taxon>Streptomycetaceae</taxon>
        <taxon>Streptomyces</taxon>
    </lineage>
</organism>
<dbReference type="GO" id="GO:0016846">
    <property type="term" value="F:carbon-sulfur lyase activity"/>
    <property type="evidence" value="ECO:0007669"/>
    <property type="project" value="TreeGrafter"/>
</dbReference>
<keyword evidence="2 3" id="KW-0663">Pyridoxal phosphate</keyword>
<proteinExistence type="inferred from homology"/>
<dbReference type="SUPFAM" id="SSF53383">
    <property type="entry name" value="PLP-dependent transferases"/>
    <property type="match status" value="1"/>
</dbReference>
<evidence type="ECO:0000313" key="5">
    <source>
        <dbReference type="Proteomes" id="UP000006854"/>
    </source>
</evidence>
<evidence type="ECO:0000256" key="2">
    <source>
        <dbReference type="ARBA" id="ARBA00022898"/>
    </source>
</evidence>
<sequence length="375" mass="38978">MTMYDVTLRAPAAPAAPGPPSAGAPGPVQRAEDAFAALHGADAALLLPGVVAATTAALLALTNPGGHVIASDQTRDPLRRVLLTELTGARRTVSFVDCTEVDAVAAAVRPETQVVYTPSLSDPLMKLSQLNDVATYAQMNDLLLVVDNTVLSPAQLRPLETGAVVVIEDASPCLDEWGDLSAALVTCVNRYLVPIREQAGLLGGQVDPWAAHLLERSLSTLELRMTARQANAERVADALRGHPAVHTVHRPTFDEADWALETHQGFGALLSFEVVPEAGNLDGVLAAAGPRTAAGSTLTLPALTTHAHLSERLRREAGVSRRLVRVSVGIEDPAPLIRRLRQALDAALAPDAGALAPAASAVSAAPASGAEGESC</sequence>
<dbReference type="Proteomes" id="UP000006854">
    <property type="component" value="Chromosome"/>
</dbReference>
<dbReference type="EMBL" id="FR845719">
    <property type="protein sequence ID" value="CCA56775.1"/>
    <property type="molecule type" value="Genomic_DNA"/>
</dbReference>
<dbReference type="InterPro" id="IPR015424">
    <property type="entry name" value="PyrdxlP-dep_Trfase"/>
</dbReference>
<dbReference type="STRING" id="953739.SVEN_3489"/>
<evidence type="ECO:0008006" key="6">
    <source>
        <dbReference type="Google" id="ProtNLM"/>
    </source>
</evidence>
<evidence type="ECO:0000256" key="1">
    <source>
        <dbReference type="ARBA" id="ARBA00001933"/>
    </source>
</evidence>
<dbReference type="Pfam" id="PF01053">
    <property type="entry name" value="Cys_Met_Meta_PP"/>
    <property type="match status" value="1"/>
</dbReference>
<dbReference type="PIRSF" id="PIRSF001434">
    <property type="entry name" value="CGS"/>
    <property type="match status" value="1"/>
</dbReference>
<dbReference type="AlphaFoldDB" id="F2RBR4"/>
<comment type="similarity">
    <text evidence="3">Belongs to the trans-sulfuration enzymes family.</text>
</comment>
<dbReference type="KEGG" id="sve:SVEN_3489"/>